<dbReference type="Pfam" id="PF13365">
    <property type="entry name" value="Trypsin_2"/>
    <property type="match status" value="1"/>
</dbReference>
<dbReference type="PANTHER" id="PTHR43343:SF3">
    <property type="entry name" value="PROTEASE DO-LIKE 8, CHLOROPLASTIC"/>
    <property type="match status" value="1"/>
</dbReference>
<dbReference type="InterPro" id="IPR001940">
    <property type="entry name" value="Peptidase_S1C"/>
</dbReference>
<dbReference type="Pfam" id="PF13180">
    <property type="entry name" value="PDZ_2"/>
    <property type="match status" value="1"/>
</dbReference>
<dbReference type="Gene3D" id="2.30.42.10">
    <property type="match status" value="1"/>
</dbReference>
<name>A0A8J6JKH3_9FIRM</name>
<keyword evidence="3" id="KW-1133">Transmembrane helix</keyword>
<keyword evidence="1" id="KW-0645">Protease</keyword>
<sequence>MHSYYFDQDLDYRPADCAGRYSPCAPTGFGGPLYEDPPPLTRAQRKALRGQRPSRRHHAGLVFAVFLLLIGATAAVLLALRMEAPALALPSGYIPSGGGVTTIPLPQASDPPTTVERAPTGTGVTLDLSHETGEALTYQALYQKCIPSIAGIRSYKTSGGASGTGVVMTQDGYVITNYHVIQGASRVEVLLHDDSVHDALLVGGDQTNDLAVLKIDCSGLTPAEFGDSDLLQVGDTALAVGNPLGEQLRGTMTDGIISAINRDVNSDGNTMTLLQTTAALNSGNSGGALLNIYGQVVGITNMKMTSYSDTIEGIGFAIPSVTAKAVVDELIERGHLAGRPTLGITGAALSEEMAAARGLVPGVYVSTVDPNSGAQKGGMFPGDVITECNGQAVSSVEDINAVKADFKAGDTLTFRVFRGEGYLDLEITLMERYELDQ</sequence>
<comment type="caution">
    <text evidence="5">The sequence shown here is derived from an EMBL/GenBank/DDBJ whole genome shotgun (WGS) entry which is preliminary data.</text>
</comment>
<proteinExistence type="predicted"/>
<dbReference type="GO" id="GO:0006508">
    <property type="term" value="P:proteolysis"/>
    <property type="evidence" value="ECO:0007669"/>
    <property type="project" value="UniProtKB-KW"/>
</dbReference>
<evidence type="ECO:0000256" key="3">
    <source>
        <dbReference type="SAM" id="Phobius"/>
    </source>
</evidence>
<dbReference type="InterPro" id="IPR009003">
    <property type="entry name" value="Peptidase_S1_PA"/>
</dbReference>
<accession>A0A8J6JKH3</accession>
<feature type="transmembrane region" description="Helical" evidence="3">
    <location>
        <begin position="59"/>
        <end position="80"/>
    </location>
</feature>
<evidence type="ECO:0000256" key="2">
    <source>
        <dbReference type="ARBA" id="ARBA00022801"/>
    </source>
</evidence>
<dbReference type="AlphaFoldDB" id="A0A8J6JKH3"/>
<dbReference type="PANTHER" id="PTHR43343">
    <property type="entry name" value="PEPTIDASE S12"/>
    <property type="match status" value="1"/>
</dbReference>
<protein>
    <submittedName>
        <fullName evidence="5">Trypsin-like peptidase domain-containing protein</fullName>
    </submittedName>
</protein>
<dbReference type="EMBL" id="JACOPQ010000005">
    <property type="protein sequence ID" value="MBC5736932.1"/>
    <property type="molecule type" value="Genomic_DNA"/>
</dbReference>
<evidence type="ECO:0000313" key="6">
    <source>
        <dbReference type="Proteomes" id="UP000607645"/>
    </source>
</evidence>
<dbReference type="PROSITE" id="PS50106">
    <property type="entry name" value="PDZ"/>
    <property type="match status" value="1"/>
</dbReference>
<dbReference type="InterPro" id="IPR001478">
    <property type="entry name" value="PDZ"/>
</dbReference>
<dbReference type="RefSeq" id="WP_155147683.1">
    <property type="nucleotide sequence ID" value="NZ_JACOPQ010000005.1"/>
</dbReference>
<gene>
    <name evidence="5" type="ORF">H8S62_07880</name>
</gene>
<dbReference type="GO" id="GO:0004252">
    <property type="term" value="F:serine-type endopeptidase activity"/>
    <property type="evidence" value="ECO:0007669"/>
    <property type="project" value="InterPro"/>
</dbReference>
<dbReference type="InterPro" id="IPR036034">
    <property type="entry name" value="PDZ_sf"/>
</dbReference>
<reference evidence="5" key="1">
    <citation type="submission" date="2020-08" db="EMBL/GenBank/DDBJ databases">
        <title>Genome public.</title>
        <authorList>
            <person name="Liu C."/>
            <person name="Sun Q."/>
        </authorList>
    </citation>
    <scope>NUCLEOTIDE SEQUENCE</scope>
    <source>
        <strain evidence="5">NSJ-52</strain>
    </source>
</reference>
<dbReference type="Gene3D" id="2.40.10.120">
    <property type="match status" value="1"/>
</dbReference>
<feature type="domain" description="PDZ" evidence="4">
    <location>
        <begin position="338"/>
        <end position="420"/>
    </location>
</feature>
<keyword evidence="3" id="KW-0812">Transmembrane</keyword>
<keyword evidence="6" id="KW-1185">Reference proteome</keyword>
<keyword evidence="2" id="KW-0378">Hydrolase</keyword>
<evidence type="ECO:0000313" key="5">
    <source>
        <dbReference type="EMBL" id="MBC5736932.1"/>
    </source>
</evidence>
<dbReference type="SUPFAM" id="SSF50494">
    <property type="entry name" value="Trypsin-like serine proteases"/>
    <property type="match status" value="1"/>
</dbReference>
<dbReference type="SMART" id="SM00228">
    <property type="entry name" value="PDZ"/>
    <property type="match status" value="1"/>
</dbReference>
<keyword evidence="3" id="KW-0472">Membrane</keyword>
<dbReference type="InterPro" id="IPR051201">
    <property type="entry name" value="Chloro_Bact_Ser_Proteases"/>
</dbReference>
<dbReference type="PRINTS" id="PR00834">
    <property type="entry name" value="PROTEASES2C"/>
</dbReference>
<organism evidence="5 6">
    <name type="scientific">Lawsonibacter faecis</name>
    <dbReference type="NCBI Taxonomy" id="2763052"/>
    <lineage>
        <taxon>Bacteria</taxon>
        <taxon>Bacillati</taxon>
        <taxon>Bacillota</taxon>
        <taxon>Clostridia</taxon>
        <taxon>Eubacteriales</taxon>
        <taxon>Oscillospiraceae</taxon>
        <taxon>Lawsonibacter</taxon>
    </lineage>
</organism>
<evidence type="ECO:0000256" key="1">
    <source>
        <dbReference type="ARBA" id="ARBA00022670"/>
    </source>
</evidence>
<dbReference type="SUPFAM" id="SSF50156">
    <property type="entry name" value="PDZ domain-like"/>
    <property type="match status" value="1"/>
</dbReference>
<evidence type="ECO:0000259" key="4">
    <source>
        <dbReference type="PROSITE" id="PS50106"/>
    </source>
</evidence>
<dbReference type="Proteomes" id="UP000607645">
    <property type="component" value="Unassembled WGS sequence"/>
</dbReference>